<name>A0A4R6RNQ6_9BURK</name>
<protein>
    <submittedName>
        <fullName evidence="3">Putative secreted protein with PEP-CTERM sorting signal</fullName>
    </submittedName>
</protein>
<dbReference type="PROSITE" id="PS51841">
    <property type="entry name" value="LTD"/>
    <property type="match status" value="1"/>
</dbReference>
<dbReference type="InterPro" id="IPR036415">
    <property type="entry name" value="Lamin_tail_dom_sf"/>
</dbReference>
<dbReference type="EMBL" id="SNXW01000001">
    <property type="protein sequence ID" value="TDP88260.1"/>
    <property type="molecule type" value="Genomic_DNA"/>
</dbReference>
<dbReference type="Proteomes" id="UP000294593">
    <property type="component" value="Unassembled WGS sequence"/>
</dbReference>
<dbReference type="AlphaFoldDB" id="A0A4R6RNQ6"/>
<dbReference type="InterPro" id="IPR001322">
    <property type="entry name" value="Lamin_tail_dom"/>
</dbReference>
<dbReference type="Pfam" id="PF00932">
    <property type="entry name" value="LTD"/>
    <property type="match status" value="1"/>
</dbReference>
<reference evidence="3 4" key="1">
    <citation type="submission" date="2019-03" db="EMBL/GenBank/DDBJ databases">
        <title>Genomic Encyclopedia of Type Strains, Phase IV (KMG-IV): sequencing the most valuable type-strain genomes for metagenomic binning, comparative biology and taxonomic classification.</title>
        <authorList>
            <person name="Goeker M."/>
        </authorList>
    </citation>
    <scope>NUCLEOTIDE SEQUENCE [LARGE SCALE GENOMIC DNA]</scope>
    <source>
        <strain evidence="3 4">DSM 11901</strain>
    </source>
</reference>
<evidence type="ECO:0000256" key="1">
    <source>
        <dbReference type="SAM" id="SignalP"/>
    </source>
</evidence>
<dbReference type="OrthoDB" id="8536439at2"/>
<organism evidence="3 4">
    <name type="scientific">Aquabacterium commune</name>
    <dbReference type="NCBI Taxonomy" id="70586"/>
    <lineage>
        <taxon>Bacteria</taxon>
        <taxon>Pseudomonadati</taxon>
        <taxon>Pseudomonadota</taxon>
        <taxon>Betaproteobacteria</taxon>
        <taxon>Burkholderiales</taxon>
        <taxon>Aquabacterium</taxon>
    </lineage>
</organism>
<gene>
    <name evidence="3" type="ORF">EV672_101405</name>
</gene>
<evidence type="ECO:0000259" key="2">
    <source>
        <dbReference type="PROSITE" id="PS51841"/>
    </source>
</evidence>
<dbReference type="SUPFAM" id="SSF74853">
    <property type="entry name" value="Lamin A/C globular tail domain"/>
    <property type="match status" value="1"/>
</dbReference>
<proteinExistence type="predicted"/>
<evidence type="ECO:0000313" key="4">
    <source>
        <dbReference type="Proteomes" id="UP000294593"/>
    </source>
</evidence>
<keyword evidence="4" id="KW-1185">Reference proteome</keyword>
<accession>A0A4R6RNQ6</accession>
<feature type="chain" id="PRO_5020292790" evidence="1">
    <location>
        <begin position="26"/>
        <end position="224"/>
    </location>
</feature>
<feature type="domain" description="LTD" evidence="2">
    <location>
        <begin position="12"/>
        <end position="148"/>
    </location>
</feature>
<evidence type="ECO:0000313" key="3">
    <source>
        <dbReference type="EMBL" id="TDP88260.1"/>
    </source>
</evidence>
<feature type="signal peptide" evidence="1">
    <location>
        <begin position="1"/>
        <end position="25"/>
    </location>
</feature>
<dbReference type="RefSeq" id="WP_133605890.1">
    <property type="nucleotide sequence ID" value="NZ_SNXW01000001.1"/>
</dbReference>
<keyword evidence="1" id="KW-0732">Signal</keyword>
<sequence>MHKLTSSLLAAAAGVLTLAATGAQAQVRITEVAPWASGNAPYTTDWFELTNFGSTAVSLSGWTMDDSSNGSAKVALSGIGSIAAGESVIFTENAAAASFLSTWFGANAPASLKIGTYTGAGVGLSTGGDAVNIFNASGVLQANVSFGTADATSPYQTFDNAAGLNGVTISQLSVVGVNGAFVAANDVAEIGSPGSISAVPEPENLALALAALGVIGLVARKRQA</sequence>
<comment type="caution">
    <text evidence="3">The sequence shown here is derived from an EMBL/GenBank/DDBJ whole genome shotgun (WGS) entry which is preliminary data.</text>
</comment>